<proteinExistence type="predicted"/>
<dbReference type="EMBL" id="CAMGYJ010000002">
    <property type="protein sequence ID" value="CAI0379866.1"/>
    <property type="molecule type" value="Genomic_DNA"/>
</dbReference>
<reference evidence="1" key="1">
    <citation type="submission" date="2022-08" db="EMBL/GenBank/DDBJ databases">
        <authorList>
            <person name="Gutierrez-Valencia J."/>
        </authorList>
    </citation>
    <scope>NUCLEOTIDE SEQUENCE</scope>
</reference>
<organism evidence="1 2">
    <name type="scientific">Linum tenue</name>
    <dbReference type="NCBI Taxonomy" id="586396"/>
    <lineage>
        <taxon>Eukaryota</taxon>
        <taxon>Viridiplantae</taxon>
        <taxon>Streptophyta</taxon>
        <taxon>Embryophyta</taxon>
        <taxon>Tracheophyta</taxon>
        <taxon>Spermatophyta</taxon>
        <taxon>Magnoliopsida</taxon>
        <taxon>eudicotyledons</taxon>
        <taxon>Gunneridae</taxon>
        <taxon>Pentapetalae</taxon>
        <taxon>rosids</taxon>
        <taxon>fabids</taxon>
        <taxon>Malpighiales</taxon>
        <taxon>Linaceae</taxon>
        <taxon>Linum</taxon>
    </lineage>
</organism>
<gene>
    <name evidence="1" type="ORF">LITE_LOCUS2436</name>
</gene>
<comment type="caution">
    <text evidence="1">The sequence shown here is derived from an EMBL/GenBank/DDBJ whole genome shotgun (WGS) entry which is preliminary data.</text>
</comment>
<keyword evidence="2" id="KW-1185">Reference proteome</keyword>
<name>A0AAV0H3K0_9ROSI</name>
<accession>A0AAV0H3K0</accession>
<sequence length="39" mass="4717">MSRDGRRHPRRRTTVMNFLGFVETRTKKKGGKRTKIKER</sequence>
<dbReference type="Proteomes" id="UP001154282">
    <property type="component" value="Unassembled WGS sequence"/>
</dbReference>
<evidence type="ECO:0000313" key="2">
    <source>
        <dbReference type="Proteomes" id="UP001154282"/>
    </source>
</evidence>
<evidence type="ECO:0000313" key="1">
    <source>
        <dbReference type="EMBL" id="CAI0379866.1"/>
    </source>
</evidence>
<protein>
    <submittedName>
        <fullName evidence="1">Uncharacterized protein</fullName>
    </submittedName>
</protein>
<dbReference type="AlphaFoldDB" id="A0AAV0H3K0"/>